<organism evidence="1 2">
    <name type="scientific">Penicillium brasilianum</name>
    <dbReference type="NCBI Taxonomy" id="104259"/>
    <lineage>
        <taxon>Eukaryota</taxon>
        <taxon>Fungi</taxon>
        <taxon>Dikarya</taxon>
        <taxon>Ascomycota</taxon>
        <taxon>Pezizomycotina</taxon>
        <taxon>Eurotiomycetes</taxon>
        <taxon>Eurotiomycetidae</taxon>
        <taxon>Eurotiales</taxon>
        <taxon>Aspergillaceae</taxon>
        <taxon>Penicillium</taxon>
    </lineage>
</organism>
<evidence type="ECO:0000313" key="1">
    <source>
        <dbReference type="EMBL" id="CEJ62014.1"/>
    </source>
</evidence>
<dbReference type="EMBL" id="CDHK01000013">
    <property type="protein sequence ID" value="CEJ62014.1"/>
    <property type="molecule type" value="Genomic_DNA"/>
</dbReference>
<proteinExistence type="predicted"/>
<dbReference type="AlphaFoldDB" id="A0A0F7TZ89"/>
<reference evidence="2" key="1">
    <citation type="journal article" date="2015" name="Genome Announc.">
        <title>Draft genome sequence of the fungus Penicillium brasilianum MG11.</title>
        <authorList>
            <person name="Horn F."/>
            <person name="Linde J."/>
            <person name="Mattern D.J."/>
            <person name="Walther G."/>
            <person name="Guthke R."/>
            <person name="Brakhage A.A."/>
            <person name="Valiante V."/>
        </authorList>
    </citation>
    <scope>NUCLEOTIDE SEQUENCE [LARGE SCALE GENOMIC DNA]</scope>
    <source>
        <strain evidence="2">MG11</strain>
    </source>
</reference>
<dbReference type="OrthoDB" id="5412996at2759"/>
<evidence type="ECO:0000313" key="2">
    <source>
        <dbReference type="Proteomes" id="UP000042958"/>
    </source>
</evidence>
<sequence>MSIAGVVDWEFTYAAPVEFSYAPPWWLLIERPEYWSEGIEDWTRTFDRRLNTFLTAMRSCEDMAVQQGQRRLSDQMQRSWKSGDFWVSYAILHSFAFDSIYWQKIDQRVFGPTETDDPSDAWKERMGLLDETQKGDMERLVKRKLEKMEDRVLAWDPDEYTESFRQKLMRTREEKAKVNKGLLNR</sequence>
<keyword evidence="2" id="KW-1185">Reference proteome</keyword>
<dbReference type="Proteomes" id="UP000042958">
    <property type="component" value="Unassembled WGS sequence"/>
</dbReference>
<gene>
    <name evidence="1" type="ORF">PMG11_10529</name>
</gene>
<evidence type="ECO:0008006" key="3">
    <source>
        <dbReference type="Google" id="ProtNLM"/>
    </source>
</evidence>
<name>A0A0F7TZ89_PENBI</name>
<protein>
    <recommendedName>
        <fullName evidence="3">Phosphotransferase family protein</fullName>
    </recommendedName>
</protein>
<accession>A0A0F7TZ89</accession>